<evidence type="ECO:0000313" key="8">
    <source>
        <dbReference type="Proteomes" id="UP000193498"/>
    </source>
</evidence>
<dbReference type="GO" id="GO:0016020">
    <property type="term" value="C:membrane"/>
    <property type="evidence" value="ECO:0007669"/>
    <property type="project" value="UniProtKB-SubCell"/>
</dbReference>
<comment type="similarity">
    <text evidence="5">Belongs to the MIP/aquaporin (TC 1.A.8) family.</text>
</comment>
<feature type="transmembrane region" description="Helical" evidence="6">
    <location>
        <begin position="251"/>
        <end position="271"/>
    </location>
</feature>
<dbReference type="InterPro" id="IPR000425">
    <property type="entry name" value="MIP"/>
</dbReference>
<dbReference type="PRINTS" id="PR00783">
    <property type="entry name" value="MINTRINSICP"/>
</dbReference>
<comment type="subcellular location">
    <subcellularLocation>
        <location evidence="1">Membrane</location>
        <topology evidence="1">Multi-pass membrane protein</topology>
    </subcellularLocation>
</comment>
<protein>
    <submittedName>
        <fullName evidence="7">Aquaporin-like protein</fullName>
    </submittedName>
</protein>
<organism evidence="7 8">
    <name type="scientific">Basidiobolus meristosporus CBS 931.73</name>
    <dbReference type="NCBI Taxonomy" id="1314790"/>
    <lineage>
        <taxon>Eukaryota</taxon>
        <taxon>Fungi</taxon>
        <taxon>Fungi incertae sedis</taxon>
        <taxon>Zoopagomycota</taxon>
        <taxon>Entomophthoromycotina</taxon>
        <taxon>Basidiobolomycetes</taxon>
        <taxon>Basidiobolales</taxon>
        <taxon>Basidiobolaceae</taxon>
        <taxon>Basidiobolus</taxon>
    </lineage>
</organism>
<dbReference type="Pfam" id="PF00230">
    <property type="entry name" value="MIP"/>
    <property type="match status" value="1"/>
</dbReference>
<feature type="transmembrane region" description="Helical" evidence="6">
    <location>
        <begin position="135"/>
        <end position="156"/>
    </location>
</feature>
<evidence type="ECO:0000256" key="4">
    <source>
        <dbReference type="ARBA" id="ARBA00023136"/>
    </source>
</evidence>
<dbReference type="InterPro" id="IPR023271">
    <property type="entry name" value="Aquaporin-like"/>
</dbReference>
<dbReference type="PANTHER" id="PTHR47002:SF2">
    <property type="entry name" value="AQUAPORIN AQPAE.A-LIKE"/>
    <property type="match status" value="1"/>
</dbReference>
<evidence type="ECO:0000256" key="1">
    <source>
        <dbReference type="ARBA" id="ARBA00004141"/>
    </source>
</evidence>
<feature type="transmembrane region" description="Helical" evidence="6">
    <location>
        <begin position="103"/>
        <end position="123"/>
    </location>
</feature>
<evidence type="ECO:0000256" key="5">
    <source>
        <dbReference type="RuleBase" id="RU000477"/>
    </source>
</evidence>
<feature type="transmembrane region" description="Helical" evidence="6">
    <location>
        <begin position="177"/>
        <end position="197"/>
    </location>
</feature>
<dbReference type="EMBL" id="MCFE01000408">
    <property type="protein sequence ID" value="ORX89975.1"/>
    <property type="molecule type" value="Genomic_DNA"/>
</dbReference>
<dbReference type="AlphaFoldDB" id="A0A1Y1XWC2"/>
<sequence length="335" mass="35981">METSRFAPDTFVSLGATEHRPHEAAFNAGNGLPISVDHVASLGHHITRSRQASLNAIPHRKSLSGVPIPEFHPDIVADEDHLTLEQMFDWSEFRSISVWRSGVAELFLMALYVMVSGGVTVWATQVGGPVVSLDVGLGVFVTLTLFIMATAAISGAHFNPMITWTAVFTKLCSIPRAVIYLFMHIIGALLGGAFLRVCCGPTVTASTKLGSWGFDPSVVTVGQAFCLEFLFSWSYIWITWGTAIDPKQQKVFGPVIGPVCVGLALGLNIFVSGGLTPGFGGAGANPAKFLGLAVAANNYQQHWIPWIAPLLACIVQGAIYWVAPPHHEAEKSKKD</sequence>
<dbReference type="OrthoDB" id="3222at2759"/>
<keyword evidence="8" id="KW-1185">Reference proteome</keyword>
<dbReference type="InParanoid" id="A0A1Y1XWC2"/>
<evidence type="ECO:0000256" key="3">
    <source>
        <dbReference type="ARBA" id="ARBA00022989"/>
    </source>
</evidence>
<dbReference type="SUPFAM" id="SSF81338">
    <property type="entry name" value="Aquaporin-like"/>
    <property type="match status" value="1"/>
</dbReference>
<keyword evidence="5" id="KW-0813">Transport</keyword>
<feature type="transmembrane region" description="Helical" evidence="6">
    <location>
        <begin position="217"/>
        <end position="239"/>
    </location>
</feature>
<comment type="caution">
    <text evidence="7">The sequence shown here is derived from an EMBL/GenBank/DDBJ whole genome shotgun (WGS) entry which is preliminary data.</text>
</comment>
<keyword evidence="3 6" id="KW-1133">Transmembrane helix</keyword>
<feature type="transmembrane region" description="Helical" evidence="6">
    <location>
        <begin position="303"/>
        <end position="323"/>
    </location>
</feature>
<gene>
    <name evidence="7" type="ORF">K493DRAFT_318284</name>
</gene>
<dbReference type="STRING" id="1314790.A0A1Y1XWC2"/>
<reference evidence="7 8" key="1">
    <citation type="submission" date="2016-07" db="EMBL/GenBank/DDBJ databases">
        <title>Pervasive Adenine N6-methylation of Active Genes in Fungi.</title>
        <authorList>
            <consortium name="DOE Joint Genome Institute"/>
            <person name="Mondo S.J."/>
            <person name="Dannebaum R.O."/>
            <person name="Kuo R.C."/>
            <person name="Labutti K."/>
            <person name="Haridas S."/>
            <person name="Kuo A."/>
            <person name="Salamov A."/>
            <person name="Ahrendt S.R."/>
            <person name="Lipzen A."/>
            <person name="Sullivan W."/>
            <person name="Andreopoulos W.B."/>
            <person name="Clum A."/>
            <person name="Lindquist E."/>
            <person name="Daum C."/>
            <person name="Ramamoorthy G.K."/>
            <person name="Gryganskyi A."/>
            <person name="Culley D."/>
            <person name="Magnuson J.K."/>
            <person name="James T.Y."/>
            <person name="O'Malley M.A."/>
            <person name="Stajich J.E."/>
            <person name="Spatafora J.W."/>
            <person name="Visel A."/>
            <person name="Grigoriev I.V."/>
        </authorList>
    </citation>
    <scope>NUCLEOTIDE SEQUENCE [LARGE SCALE GENOMIC DNA]</scope>
    <source>
        <strain evidence="7 8">CBS 931.73</strain>
    </source>
</reference>
<evidence type="ECO:0000256" key="6">
    <source>
        <dbReference type="SAM" id="Phobius"/>
    </source>
</evidence>
<dbReference type="Proteomes" id="UP000193498">
    <property type="component" value="Unassembled WGS sequence"/>
</dbReference>
<dbReference type="Gene3D" id="1.20.1080.10">
    <property type="entry name" value="Glycerol uptake facilitator protein"/>
    <property type="match status" value="1"/>
</dbReference>
<evidence type="ECO:0000313" key="7">
    <source>
        <dbReference type="EMBL" id="ORX89975.1"/>
    </source>
</evidence>
<dbReference type="PANTHER" id="PTHR47002">
    <property type="entry name" value="AQUAPORIN-LIKE"/>
    <property type="match status" value="1"/>
</dbReference>
<name>A0A1Y1XWC2_9FUNG</name>
<keyword evidence="2 5" id="KW-0812">Transmembrane</keyword>
<dbReference type="GO" id="GO:0015267">
    <property type="term" value="F:channel activity"/>
    <property type="evidence" value="ECO:0007669"/>
    <property type="project" value="InterPro"/>
</dbReference>
<accession>A0A1Y1XWC2</accession>
<proteinExistence type="inferred from homology"/>
<evidence type="ECO:0000256" key="2">
    <source>
        <dbReference type="ARBA" id="ARBA00022692"/>
    </source>
</evidence>
<keyword evidence="4 6" id="KW-0472">Membrane</keyword>